<keyword evidence="3" id="KW-0106">Calcium</keyword>
<keyword evidence="1" id="KW-0732">Signal</keyword>
<feature type="region of interest" description="Disordered" evidence="4">
    <location>
        <begin position="164"/>
        <end position="191"/>
    </location>
</feature>
<dbReference type="VEuPathDB" id="VectorBase:AALB20_038257"/>
<dbReference type="InterPro" id="IPR018247">
    <property type="entry name" value="EF_Hand_1_Ca_BS"/>
</dbReference>
<dbReference type="InterPro" id="IPR011992">
    <property type="entry name" value="EF-hand-dom_pair"/>
</dbReference>
<protein>
    <submittedName>
        <fullName evidence="5">Uncharacterized protein</fullName>
    </submittedName>
</protein>
<keyword evidence="2" id="KW-0677">Repeat</keyword>
<dbReference type="GeneID" id="118462818"/>
<dbReference type="EnsemblMetazoa" id="AALB004431-RA">
    <property type="protein sequence ID" value="AALB004431-PA"/>
    <property type="gene ID" value="AALB004431"/>
</dbReference>
<accession>A0A182FD45</accession>
<dbReference type="OrthoDB" id="289247at2759"/>
<organism evidence="5 6">
    <name type="scientific">Anopheles albimanus</name>
    <name type="common">New world malaria mosquito</name>
    <dbReference type="NCBI Taxonomy" id="7167"/>
    <lineage>
        <taxon>Eukaryota</taxon>
        <taxon>Metazoa</taxon>
        <taxon>Ecdysozoa</taxon>
        <taxon>Arthropoda</taxon>
        <taxon>Hexapoda</taxon>
        <taxon>Insecta</taxon>
        <taxon>Pterygota</taxon>
        <taxon>Neoptera</taxon>
        <taxon>Endopterygota</taxon>
        <taxon>Diptera</taxon>
        <taxon>Nematocera</taxon>
        <taxon>Culicoidea</taxon>
        <taxon>Culicidae</taxon>
        <taxon>Anophelinae</taxon>
        <taxon>Anopheles</taxon>
    </lineage>
</organism>
<sequence length="274" mass="31253">MRFIVAKEKFTSDELQGVPTSFWVFSSCRWFIPITTKSIQGLTFVDEGRNTFALSMITKHHRSSILLRSVFLYTTIFNCLHTVVAKGPHHPGGEFSRKSGRQQLDEHLQHQREHLEEDLKGLPIGDQQLMQMTEDEKNFYYFKLHDSDNNDNLDGLEMLHAATHHNHQHRHGSTGGEHPEEATPTTTDDPSLFVRDDDLNHIIEVIDDFIEFADKDRNGLLDYPEYISAINLSEPKATTQEPLEPVNDLSTNDLHAPLADSADDKDPSINTIHN</sequence>
<evidence type="ECO:0000256" key="1">
    <source>
        <dbReference type="ARBA" id="ARBA00022729"/>
    </source>
</evidence>
<dbReference type="VEuPathDB" id="VectorBase:AALB004431"/>
<feature type="region of interest" description="Disordered" evidence="4">
    <location>
        <begin position="237"/>
        <end position="274"/>
    </location>
</feature>
<reference evidence="5 6" key="1">
    <citation type="journal article" date="2017" name="G3 (Bethesda)">
        <title>The Physical Genome Mapping of Anopheles albimanus Corrected Scaffold Misassemblies and Identified Interarm Rearrangements in Genus Anopheles.</title>
        <authorList>
            <person name="Artemov G.N."/>
            <person name="Peery A.N."/>
            <person name="Jiang X."/>
            <person name="Tu Z."/>
            <person name="Stegniy V.N."/>
            <person name="Sharakhova M.V."/>
            <person name="Sharakhov I.V."/>
        </authorList>
    </citation>
    <scope>NUCLEOTIDE SEQUENCE [LARGE SCALE GENOMIC DNA]</scope>
    <source>
        <strain evidence="5 6">ALBI9_A</strain>
    </source>
</reference>
<dbReference type="PANTHER" id="PTHR23104">
    <property type="entry name" value="MULTIPLE COAGULATION FACTOR DEFICIENCY PROTEIN 2 NEURAL STEM CELL DERIVED NEURONAL SURVIVAL PROTEIN"/>
    <property type="match status" value="1"/>
</dbReference>
<dbReference type="PROSITE" id="PS51257">
    <property type="entry name" value="PROKAR_LIPOPROTEIN"/>
    <property type="match status" value="1"/>
</dbReference>
<dbReference type="Proteomes" id="UP000069272">
    <property type="component" value="Chromosome 3L"/>
</dbReference>
<dbReference type="PROSITE" id="PS50222">
    <property type="entry name" value="EF_HAND_2"/>
    <property type="match status" value="1"/>
</dbReference>
<dbReference type="STRING" id="7167.A0A182FD45"/>
<dbReference type="InterPro" id="IPR052110">
    <property type="entry name" value="MCFD2-like"/>
</dbReference>
<dbReference type="SUPFAM" id="SSF47473">
    <property type="entry name" value="EF-hand"/>
    <property type="match status" value="1"/>
</dbReference>
<evidence type="ECO:0000256" key="4">
    <source>
        <dbReference type="SAM" id="MobiDB-lite"/>
    </source>
</evidence>
<proteinExistence type="predicted"/>
<evidence type="ECO:0000256" key="2">
    <source>
        <dbReference type="ARBA" id="ARBA00022737"/>
    </source>
</evidence>
<feature type="compositionally biased region" description="Basic and acidic residues" evidence="4">
    <location>
        <begin position="91"/>
        <end position="110"/>
    </location>
</feature>
<dbReference type="AlphaFoldDB" id="A0A182FD45"/>
<dbReference type="InterPro" id="IPR002048">
    <property type="entry name" value="EF_hand_dom"/>
</dbReference>
<name>A0A182FD45_ANOAL</name>
<dbReference type="KEGG" id="aali:118462818"/>
<reference evidence="5" key="2">
    <citation type="submission" date="2022-08" db="UniProtKB">
        <authorList>
            <consortium name="EnsemblMetazoa"/>
        </authorList>
    </citation>
    <scope>IDENTIFICATION</scope>
    <source>
        <strain evidence="5">STECLA/ALBI9_A</strain>
    </source>
</reference>
<dbReference type="RefSeq" id="XP_035784732.1">
    <property type="nucleotide sequence ID" value="XM_035928839.1"/>
</dbReference>
<evidence type="ECO:0000256" key="3">
    <source>
        <dbReference type="ARBA" id="ARBA00022837"/>
    </source>
</evidence>
<dbReference type="PROSITE" id="PS00018">
    <property type="entry name" value="EF_HAND_1"/>
    <property type="match status" value="2"/>
</dbReference>
<dbReference type="Gene3D" id="1.10.238.10">
    <property type="entry name" value="EF-hand"/>
    <property type="match status" value="1"/>
</dbReference>
<feature type="region of interest" description="Disordered" evidence="4">
    <location>
        <begin position="90"/>
        <end position="110"/>
    </location>
</feature>
<dbReference type="GO" id="GO:0005509">
    <property type="term" value="F:calcium ion binding"/>
    <property type="evidence" value="ECO:0007669"/>
    <property type="project" value="InterPro"/>
</dbReference>
<evidence type="ECO:0000313" key="5">
    <source>
        <dbReference type="EnsemblMetazoa" id="AALB004431-PA"/>
    </source>
</evidence>
<dbReference type="PANTHER" id="PTHR23104:SF1">
    <property type="entry name" value="EF-HAND DOMAIN-CONTAINING PROTEIN"/>
    <property type="match status" value="1"/>
</dbReference>
<keyword evidence="6" id="KW-1185">Reference proteome</keyword>
<evidence type="ECO:0000313" key="6">
    <source>
        <dbReference type="Proteomes" id="UP000069272"/>
    </source>
</evidence>